<keyword evidence="3" id="KW-1003">Cell membrane</keyword>
<dbReference type="RefSeq" id="WP_118932977.1">
    <property type="nucleotide sequence ID" value="NZ_CP061008.1"/>
</dbReference>
<organism evidence="8 9">
    <name type="scientific">Alcaligenes xylosoxydans xylosoxydans</name>
    <name type="common">Achromobacter xylosoxidans</name>
    <dbReference type="NCBI Taxonomy" id="85698"/>
    <lineage>
        <taxon>Bacteria</taxon>
        <taxon>Pseudomonadati</taxon>
        <taxon>Pseudomonadota</taxon>
        <taxon>Betaproteobacteria</taxon>
        <taxon>Burkholderiales</taxon>
        <taxon>Alcaligenaceae</taxon>
        <taxon>Achromobacter</taxon>
    </lineage>
</organism>
<dbReference type="InterPro" id="IPR052031">
    <property type="entry name" value="Membrane_Transporter-Flippase"/>
</dbReference>
<feature type="transmembrane region" description="Helical" evidence="7">
    <location>
        <begin position="144"/>
        <end position="167"/>
    </location>
</feature>
<dbReference type="GO" id="GO:0042910">
    <property type="term" value="F:xenobiotic transmembrane transporter activity"/>
    <property type="evidence" value="ECO:0007669"/>
    <property type="project" value="InterPro"/>
</dbReference>
<accession>A0A424WCB9</accession>
<evidence type="ECO:0000313" key="9">
    <source>
        <dbReference type="Proteomes" id="UP000285324"/>
    </source>
</evidence>
<evidence type="ECO:0000256" key="7">
    <source>
        <dbReference type="SAM" id="Phobius"/>
    </source>
</evidence>
<dbReference type="CDD" id="cd13148">
    <property type="entry name" value="MATE_like_3"/>
    <property type="match status" value="1"/>
</dbReference>
<sequence length="467" mass="48224">MSAPPPPRPANARLQAMLHAPIGPTLARLAWPNILMMLAQSSTGLIETWFLARLGTPVLAGVALVVPVLMLMQNMSQGAMGGGISAAVARSLGGGRQREADQLVLHAVVLNGLLGLAFCALLLLGGPWLYRALGAEGEALEAALAYSDVIFGGIVLMWLMNAFASAIRGTGNMLVPGAVICGGALLLIPLSPCLIFGWGPFPALGVAGGGWALVIYYALGALILGLYCASGRNAARLVPSRLYPGLMRNILSVGALATINPLLTNALVALTAALVGAYAGTAAVAGYGIAVRLEYLLMPIAFGLGAPMVAMVGSNIGAGQPERALRIALTGGAMAFVLAETIGLAAAFFPEAWLRLFGAQDHMLEAGASYLRTVGPVYGFFALGFSMYFASQGAGRLKWPLIAGFLRLLLGIGAGAIALRLTGSMGLFFAIAALAMCVYGLVILGAVASGSWFDRPAQGWRRLFARS</sequence>
<evidence type="ECO:0000256" key="5">
    <source>
        <dbReference type="ARBA" id="ARBA00022989"/>
    </source>
</evidence>
<evidence type="ECO:0000256" key="6">
    <source>
        <dbReference type="ARBA" id="ARBA00023136"/>
    </source>
</evidence>
<comment type="subcellular location">
    <subcellularLocation>
        <location evidence="1">Cell inner membrane</location>
        <topology evidence="1">Multi-pass membrane protein</topology>
    </subcellularLocation>
</comment>
<dbReference type="PANTHER" id="PTHR43549">
    <property type="entry name" value="MULTIDRUG RESISTANCE PROTEIN YPNP-RELATED"/>
    <property type="match status" value="1"/>
</dbReference>
<evidence type="ECO:0000256" key="3">
    <source>
        <dbReference type="ARBA" id="ARBA00022475"/>
    </source>
</evidence>
<dbReference type="GO" id="GO:0005886">
    <property type="term" value="C:plasma membrane"/>
    <property type="evidence" value="ECO:0007669"/>
    <property type="project" value="UniProtKB-SubCell"/>
</dbReference>
<evidence type="ECO:0000256" key="1">
    <source>
        <dbReference type="ARBA" id="ARBA00004429"/>
    </source>
</evidence>
<name>A0A424WCB9_ALCXX</name>
<keyword evidence="6 7" id="KW-0472">Membrane</keyword>
<dbReference type="PANTHER" id="PTHR43549:SF3">
    <property type="entry name" value="MULTIDRUG RESISTANCE PROTEIN YPNP-RELATED"/>
    <property type="match status" value="1"/>
</dbReference>
<feature type="transmembrane region" description="Helical" evidence="7">
    <location>
        <begin position="50"/>
        <end position="71"/>
    </location>
</feature>
<feature type="transmembrane region" description="Helical" evidence="7">
    <location>
        <begin position="427"/>
        <end position="453"/>
    </location>
</feature>
<protein>
    <submittedName>
        <fullName evidence="8">MATE family efflux transporter</fullName>
    </submittedName>
</protein>
<gene>
    <name evidence="8" type="ORF">DY367_15965</name>
</gene>
<keyword evidence="4 7" id="KW-0812">Transmembrane</keyword>
<feature type="transmembrane region" description="Helical" evidence="7">
    <location>
        <begin position="103"/>
        <end position="124"/>
    </location>
</feature>
<dbReference type="OrthoDB" id="9001572at2"/>
<feature type="transmembrane region" description="Helical" evidence="7">
    <location>
        <begin position="174"/>
        <end position="198"/>
    </location>
</feature>
<reference evidence="8 9" key="1">
    <citation type="submission" date="2018-08" db="EMBL/GenBank/DDBJ databases">
        <title>Achromobacter xylosoxidans Genome sequencing and assembly.</title>
        <authorList>
            <person name="Wang R."/>
            <person name="Rensing C."/>
            <person name="Li Y."/>
        </authorList>
    </citation>
    <scope>NUCLEOTIDE SEQUENCE [LARGE SCALE GENOMIC DNA]</scope>
    <source>
        <strain evidence="8 9">GD003A</strain>
    </source>
</reference>
<evidence type="ECO:0000256" key="2">
    <source>
        <dbReference type="ARBA" id="ARBA00022448"/>
    </source>
</evidence>
<comment type="caution">
    <text evidence="8">The sequence shown here is derived from an EMBL/GenBank/DDBJ whole genome shotgun (WGS) entry which is preliminary data.</text>
</comment>
<keyword evidence="5 7" id="KW-1133">Transmembrane helix</keyword>
<evidence type="ECO:0000256" key="4">
    <source>
        <dbReference type="ARBA" id="ARBA00022692"/>
    </source>
</evidence>
<feature type="transmembrane region" description="Helical" evidence="7">
    <location>
        <begin position="295"/>
        <end position="313"/>
    </location>
</feature>
<proteinExistence type="predicted"/>
<dbReference type="Pfam" id="PF01554">
    <property type="entry name" value="MatE"/>
    <property type="match status" value="2"/>
</dbReference>
<feature type="transmembrane region" description="Helical" evidence="7">
    <location>
        <begin position="401"/>
        <end position="421"/>
    </location>
</feature>
<feature type="transmembrane region" description="Helical" evidence="7">
    <location>
        <begin position="369"/>
        <end position="389"/>
    </location>
</feature>
<dbReference type="NCBIfam" id="TIGR00797">
    <property type="entry name" value="matE"/>
    <property type="match status" value="1"/>
</dbReference>
<evidence type="ECO:0000313" key="8">
    <source>
        <dbReference type="EMBL" id="RPJ90845.1"/>
    </source>
</evidence>
<feature type="transmembrane region" description="Helical" evidence="7">
    <location>
        <begin position="210"/>
        <end position="229"/>
    </location>
</feature>
<dbReference type="GO" id="GO:0015297">
    <property type="term" value="F:antiporter activity"/>
    <property type="evidence" value="ECO:0007669"/>
    <property type="project" value="InterPro"/>
</dbReference>
<dbReference type="InterPro" id="IPR048279">
    <property type="entry name" value="MdtK-like"/>
</dbReference>
<feature type="transmembrane region" description="Helical" evidence="7">
    <location>
        <begin position="325"/>
        <end position="349"/>
    </location>
</feature>
<dbReference type="PIRSF" id="PIRSF006603">
    <property type="entry name" value="DinF"/>
    <property type="match status" value="1"/>
</dbReference>
<dbReference type="InterPro" id="IPR002528">
    <property type="entry name" value="MATE_fam"/>
</dbReference>
<dbReference type="AlphaFoldDB" id="A0A424WCB9"/>
<dbReference type="Proteomes" id="UP000285324">
    <property type="component" value="Unassembled WGS sequence"/>
</dbReference>
<dbReference type="EMBL" id="QVXO01000022">
    <property type="protein sequence ID" value="RPJ90845.1"/>
    <property type="molecule type" value="Genomic_DNA"/>
</dbReference>
<keyword evidence="2" id="KW-0813">Transport</keyword>